<dbReference type="EMBL" id="AVOT02018711">
    <property type="protein sequence ID" value="MBW0505814.1"/>
    <property type="molecule type" value="Genomic_DNA"/>
</dbReference>
<dbReference type="AlphaFoldDB" id="A0A9Q3DMD3"/>
<name>A0A9Q3DMD3_9BASI</name>
<accession>A0A9Q3DMD3</accession>
<organism evidence="2 3">
    <name type="scientific">Austropuccinia psidii MF-1</name>
    <dbReference type="NCBI Taxonomy" id="1389203"/>
    <lineage>
        <taxon>Eukaryota</taxon>
        <taxon>Fungi</taxon>
        <taxon>Dikarya</taxon>
        <taxon>Basidiomycota</taxon>
        <taxon>Pucciniomycotina</taxon>
        <taxon>Pucciniomycetes</taxon>
        <taxon>Pucciniales</taxon>
        <taxon>Sphaerophragmiaceae</taxon>
        <taxon>Austropuccinia</taxon>
    </lineage>
</organism>
<comment type="caution">
    <text evidence="2">The sequence shown here is derived from an EMBL/GenBank/DDBJ whole genome shotgun (WGS) entry which is preliminary data.</text>
</comment>
<feature type="compositionally biased region" description="Basic and acidic residues" evidence="1">
    <location>
        <begin position="72"/>
        <end position="82"/>
    </location>
</feature>
<keyword evidence="3" id="KW-1185">Reference proteome</keyword>
<reference evidence="2" key="1">
    <citation type="submission" date="2021-03" db="EMBL/GenBank/DDBJ databases">
        <title>Draft genome sequence of rust myrtle Austropuccinia psidii MF-1, a brazilian biotype.</title>
        <authorList>
            <person name="Quecine M.C."/>
            <person name="Pachon D.M.R."/>
            <person name="Bonatelli M.L."/>
            <person name="Correr F.H."/>
            <person name="Franceschini L.M."/>
            <person name="Leite T.F."/>
            <person name="Margarido G.R.A."/>
            <person name="Almeida C.A."/>
            <person name="Ferrarezi J.A."/>
            <person name="Labate C.A."/>
        </authorList>
    </citation>
    <scope>NUCLEOTIDE SEQUENCE</scope>
    <source>
        <strain evidence="2">MF-1</strain>
    </source>
</reference>
<proteinExistence type="predicted"/>
<protein>
    <submittedName>
        <fullName evidence="2">Uncharacterized protein</fullName>
    </submittedName>
</protein>
<evidence type="ECO:0000256" key="1">
    <source>
        <dbReference type="SAM" id="MobiDB-lite"/>
    </source>
</evidence>
<feature type="region of interest" description="Disordered" evidence="1">
    <location>
        <begin position="61"/>
        <end position="111"/>
    </location>
</feature>
<sequence>MNSDLHIKKFLGQENTMELLGGWSPFSRKGKVKKIKNWFQNQSILSIDQNKELELTPALEKEGSVVSTSFKEAPEMSKDKPKGPWRKQKGPNNYQGKRKVKANWYRPSPQG</sequence>
<evidence type="ECO:0000313" key="3">
    <source>
        <dbReference type="Proteomes" id="UP000765509"/>
    </source>
</evidence>
<gene>
    <name evidence="2" type="ORF">O181_045529</name>
</gene>
<evidence type="ECO:0000313" key="2">
    <source>
        <dbReference type="EMBL" id="MBW0505814.1"/>
    </source>
</evidence>
<dbReference type="Proteomes" id="UP000765509">
    <property type="component" value="Unassembled WGS sequence"/>
</dbReference>